<dbReference type="EMBL" id="VSSQ01134832">
    <property type="protein sequence ID" value="MPN60067.1"/>
    <property type="molecule type" value="Genomic_DNA"/>
</dbReference>
<organism evidence="1">
    <name type="scientific">bioreactor metagenome</name>
    <dbReference type="NCBI Taxonomy" id="1076179"/>
    <lineage>
        <taxon>unclassified sequences</taxon>
        <taxon>metagenomes</taxon>
        <taxon>ecological metagenomes</taxon>
    </lineage>
</organism>
<sequence>MLPGDTLFWKGNETGEIVHTAIYIGMVDEVPMMIEADNTVQIVEVREKTTNNNGEDSTLVQVNRMTPEELDKHHDQNTAKSIN</sequence>
<protein>
    <recommendedName>
        <fullName evidence="2">NlpC/P60 domain-containing protein</fullName>
    </recommendedName>
</protein>
<reference evidence="1" key="1">
    <citation type="submission" date="2019-08" db="EMBL/GenBank/DDBJ databases">
        <authorList>
            <person name="Kucharzyk K."/>
            <person name="Murdoch R.W."/>
            <person name="Higgins S."/>
            <person name="Loffler F."/>
        </authorList>
    </citation>
    <scope>NUCLEOTIDE SEQUENCE</scope>
</reference>
<dbReference type="Gene3D" id="3.90.1720.10">
    <property type="entry name" value="endopeptidase domain like (from Nostoc punctiforme)"/>
    <property type="match status" value="1"/>
</dbReference>
<evidence type="ECO:0008006" key="2">
    <source>
        <dbReference type="Google" id="ProtNLM"/>
    </source>
</evidence>
<comment type="caution">
    <text evidence="1">The sequence shown here is derived from an EMBL/GenBank/DDBJ whole genome shotgun (WGS) entry which is preliminary data.</text>
</comment>
<name>A0A645J9J0_9ZZZZ</name>
<evidence type="ECO:0000313" key="1">
    <source>
        <dbReference type="EMBL" id="MPN60067.1"/>
    </source>
</evidence>
<accession>A0A645J9J0</accession>
<proteinExistence type="predicted"/>
<dbReference type="AlphaFoldDB" id="A0A645J9J0"/>
<gene>
    <name evidence="1" type="ORF">SDC9_207790</name>
</gene>